<protein>
    <submittedName>
        <fullName evidence="1">Uncharacterized protein</fullName>
    </submittedName>
</protein>
<evidence type="ECO:0000313" key="2">
    <source>
        <dbReference type="Proteomes" id="UP000187283"/>
    </source>
</evidence>
<comment type="caution">
    <text evidence="1">The sequence shown here is derived from an EMBL/GenBank/DDBJ whole genome shotgun (WGS) entry which is preliminary data.</text>
</comment>
<sequence>MKLFQSNIAAMVTKKRSDKLPGKPQNIIVSEIKLLIDNIKLETLVTRNPEAKKTKNGFAFEGEKIHLIKITAVTILFRKNRQDFSTDLFL</sequence>
<keyword evidence="2" id="KW-1185">Reference proteome</keyword>
<dbReference type="Proteomes" id="UP000187283">
    <property type="component" value="Unassembled WGS sequence"/>
</dbReference>
<dbReference type="AlphaFoldDB" id="A0A1R1YFW4"/>
<evidence type="ECO:0000313" key="1">
    <source>
        <dbReference type="EMBL" id="OMJ25807.1"/>
    </source>
</evidence>
<reference evidence="1 2" key="1">
    <citation type="submission" date="2017-01" db="EMBL/GenBank/DDBJ databases">
        <authorList>
            <person name="Mah S.A."/>
            <person name="Swanson W.J."/>
            <person name="Moy G.W."/>
            <person name="Vacquier V.D."/>
        </authorList>
    </citation>
    <scope>NUCLEOTIDE SEQUENCE [LARGE SCALE GENOMIC DNA]</scope>
    <source>
        <strain evidence="1 2">GSMNP</strain>
    </source>
</reference>
<name>A0A1R1YFW4_9FUNG</name>
<accession>A0A1R1YFW4</accession>
<organism evidence="1 2">
    <name type="scientific">Smittium culicis</name>
    <dbReference type="NCBI Taxonomy" id="133412"/>
    <lineage>
        <taxon>Eukaryota</taxon>
        <taxon>Fungi</taxon>
        <taxon>Fungi incertae sedis</taxon>
        <taxon>Zoopagomycota</taxon>
        <taxon>Kickxellomycotina</taxon>
        <taxon>Harpellomycetes</taxon>
        <taxon>Harpellales</taxon>
        <taxon>Legeriomycetaceae</taxon>
        <taxon>Smittium</taxon>
    </lineage>
</organism>
<dbReference type="EMBL" id="LSSN01000109">
    <property type="protein sequence ID" value="OMJ25807.1"/>
    <property type="molecule type" value="Genomic_DNA"/>
</dbReference>
<gene>
    <name evidence="1" type="ORF">AYI70_g644</name>
</gene>
<proteinExistence type="predicted"/>